<organism evidence="4 5">
    <name type="scientific">Coptis chinensis</name>
    <dbReference type="NCBI Taxonomy" id="261450"/>
    <lineage>
        <taxon>Eukaryota</taxon>
        <taxon>Viridiplantae</taxon>
        <taxon>Streptophyta</taxon>
        <taxon>Embryophyta</taxon>
        <taxon>Tracheophyta</taxon>
        <taxon>Spermatophyta</taxon>
        <taxon>Magnoliopsida</taxon>
        <taxon>Ranunculales</taxon>
        <taxon>Ranunculaceae</taxon>
        <taxon>Coptidoideae</taxon>
        <taxon>Coptis</taxon>
    </lineage>
</organism>
<sequence length="694" mass="78019">MVYHTASSSYSVYLSEEEQFEPIPYVQNCSVEEPIEEFELRKGNKPTLFPLLVRVFHTLDIWVTRRVTFSLAVDKYGFPHSISSFGIMVHMFSSAGMHNQVYCLLMEIVLYYERVGYDTFALFPTLLELSNGVERSLAVFDVLMKVYASSLMLENAVDVFVQVKGIGLQPGLLSCNFMLKCLVQGNKAEYITSVFDVMKNSGPQPDEYTYTIVLNFYCRQAVGQACEYIGKATELIEEMMRCGVSPTVVTYGTYLHGLCRNGMVDSALNLLSELRQRNQHLSSTCYNAVIRGLCRKGEVNEAARLMEEMKSSGVSPDVHSYSILIDGFCKMGNVLRGLDLLEEMKTSGLRPSLVSYTPLLDGLCKSGLAEFAVNLFKEIGAFGYRHDKTSYSILIECYCKLGDLDAACKVMNEMLGNNLFPDVYRYTNVLHGYCKVGRLDEALGLFKQGLKGGMRPNVVTCTVIVDGFCKKGRVEEAILFMDEMQDQGIIPDLFTYNAIINGLCKELKSNSAQEIYQLILERTSKLCKRMLKDGKTPNVVTYTILISAFCCGGRMYEALKVFKEMIVKGIVPDKIAFTAIIAGYCRIGDTKTALDFYREMEKRGITPDIFTYTCLVHGYCKSKQMDEARNLFDRIIKSDTPNVVTYTALMAGYHRTGDLEIALQLYNKMEEKGIQPDDITCLVLGLGTVQDDDR</sequence>
<feature type="repeat" description="PPR" evidence="3">
    <location>
        <begin position="317"/>
        <end position="351"/>
    </location>
</feature>
<evidence type="ECO:0000313" key="5">
    <source>
        <dbReference type="Proteomes" id="UP000631114"/>
    </source>
</evidence>
<feature type="repeat" description="PPR" evidence="3">
    <location>
        <begin position="538"/>
        <end position="572"/>
    </location>
</feature>
<proteinExistence type="inferred from homology"/>
<feature type="repeat" description="PPR" evidence="3">
    <location>
        <begin position="352"/>
        <end position="386"/>
    </location>
</feature>
<comment type="similarity">
    <text evidence="1">Belongs to the PPR family. P subfamily.</text>
</comment>
<protein>
    <recommendedName>
        <fullName evidence="6">Pentatricopeptide repeat-containing protein</fullName>
    </recommendedName>
</protein>
<evidence type="ECO:0000256" key="1">
    <source>
        <dbReference type="ARBA" id="ARBA00007626"/>
    </source>
</evidence>
<feature type="repeat" description="PPR" evidence="3">
    <location>
        <begin position="492"/>
        <end position="526"/>
    </location>
</feature>
<evidence type="ECO:0000256" key="2">
    <source>
        <dbReference type="ARBA" id="ARBA00022737"/>
    </source>
</evidence>
<dbReference type="NCBIfam" id="TIGR00756">
    <property type="entry name" value="PPR"/>
    <property type="match status" value="10"/>
</dbReference>
<dbReference type="PANTHER" id="PTHR46128">
    <property type="entry name" value="MITOCHONDRIAL GROUP I INTRON SPLICING FACTOR CCM1"/>
    <property type="match status" value="1"/>
</dbReference>
<feature type="repeat" description="PPR" evidence="3">
    <location>
        <begin position="608"/>
        <end position="638"/>
    </location>
</feature>
<dbReference type="Pfam" id="PF12854">
    <property type="entry name" value="PPR_1"/>
    <property type="match status" value="3"/>
</dbReference>
<feature type="repeat" description="PPR" evidence="3">
    <location>
        <begin position="387"/>
        <end position="421"/>
    </location>
</feature>
<dbReference type="InterPro" id="IPR050872">
    <property type="entry name" value="PPR_P_subfamily"/>
</dbReference>
<dbReference type="Pfam" id="PF13041">
    <property type="entry name" value="PPR_2"/>
    <property type="match status" value="6"/>
</dbReference>
<reference evidence="4 5" key="1">
    <citation type="submission" date="2020-10" db="EMBL/GenBank/DDBJ databases">
        <title>The Coptis chinensis genome and diversification of protoberbering-type alkaloids.</title>
        <authorList>
            <person name="Wang B."/>
            <person name="Shu S."/>
            <person name="Song C."/>
            <person name="Liu Y."/>
        </authorList>
    </citation>
    <scope>NUCLEOTIDE SEQUENCE [LARGE SCALE GENOMIC DNA]</scope>
    <source>
        <strain evidence="4">HL-2020</strain>
        <tissue evidence="4">Leaf</tissue>
    </source>
</reference>
<gene>
    <name evidence="4" type="ORF">IFM89_022716</name>
</gene>
<dbReference type="InterPro" id="IPR011990">
    <property type="entry name" value="TPR-like_helical_dom_sf"/>
</dbReference>
<dbReference type="OrthoDB" id="185373at2759"/>
<feature type="repeat" description="PPR" evidence="3">
    <location>
        <begin position="642"/>
        <end position="676"/>
    </location>
</feature>
<dbReference type="EMBL" id="JADFTS010000003">
    <property type="protein sequence ID" value="KAF9615300.1"/>
    <property type="molecule type" value="Genomic_DNA"/>
</dbReference>
<keyword evidence="5" id="KW-1185">Reference proteome</keyword>
<name>A0A835IC63_9MAGN</name>
<comment type="caution">
    <text evidence="4">The sequence shown here is derived from an EMBL/GenBank/DDBJ whole genome shotgun (WGS) entry which is preliminary data.</text>
</comment>
<feature type="repeat" description="PPR" evidence="3">
    <location>
        <begin position="573"/>
        <end position="607"/>
    </location>
</feature>
<feature type="repeat" description="PPR" evidence="3">
    <location>
        <begin position="457"/>
        <end position="491"/>
    </location>
</feature>
<feature type="repeat" description="PPR" evidence="3">
    <location>
        <begin position="422"/>
        <end position="456"/>
    </location>
</feature>
<evidence type="ECO:0008006" key="6">
    <source>
        <dbReference type="Google" id="ProtNLM"/>
    </source>
</evidence>
<feature type="repeat" description="PPR" evidence="3">
    <location>
        <begin position="206"/>
        <end position="246"/>
    </location>
</feature>
<dbReference type="AlphaFoldDB" id="A0A835IC63"/>
<evidence type="ECO:0000256" key="3">
    <source>
        <dbReference type="PROSITE-ProRule" id="PRU00708"/>
    </source>
</evidence>
<dbReference type="InterPro" id="IPR002885">
    <property type="entry name" value="PPR_rpt"/>
</dbReference>
<feature type="repeat" description="PPR" evidence="3">
    <location>
        <begin position="247"/>
        <end position="281"/>
    </location>
</feature>
<feature type="repeat" description="PPR" evidence="3">
    <location>
        <begin position="282"/>
        <end position="316"/>
    </location>
</feature>
<dbReference type="Proteomes" id="UP000631114">
    <property type="component" value="Unassembled WGS sequence"/>
</dbReference>
<evidence type="ECO:0000313" key="4">
    <source>
        <dbReference type="EMBL" id="KAF9615300.1"/>
    </source>
</evidence>
<accession>A0A835IC63</accession>
<dbReference type="SUPFAM" id="SSF48452">
    <property type="entry name" value="TPR-like"/>
    <property type="match status" value="1"/>
</dbReference>
<dbReference type="Gene3D" id="1.25.40.10">
    <property type="entry name" value="Tetratricopeptide repeat domain"/>
    <property type="match status" value="6"/>
</dbReference>
<dbReference type="PANTHER" id="PTHR46128:SF252">
    <property type="entry name" value="PENTACOTRIPEPTIDE-REPEAT REGION OF PRORP DOMAIN-CONTAINING PROTEIN"/>
    <property type="match status" value="1"/>
</dbReference>
<keyword evidence="2" id="KW-0677">Repeat</keyword>
<dbReference type="PROSITE" id="PS51375">
    <property type="entry name" value="PPR"/>
    <property type="match status" value="13"/>
</dbReference>